<evidence type="ECO:0000256" key="1">
    <source>
        <dbReference type="SAM" id="MobiDB-lite"/>
    </source>
</evidence>
<evidence type="ECO:0000313" key="3">
    <source>
        <dbReference type="Proteomes" id="UP001428817"/>
    </source>
</evidence>
<gene>
    <name evidence="2" type="ORF">GCM10023321_16550</name>
</gene>
<dbReference type="Pfam" id="PF07722">
    <property type="entry name" value="Peptidase_C26"/>
    <property type="match status" value="1"/>
</dbReference>
<dbReference type="EMBL" id="BAABJP010000007">
    <property type="protein sequence ID" value="GAA5150724.1"/>
    <property type="molecule type" value="Genomic_DNA"/>
</dbReference>
<keyword evidence="2" id="KW-0378">Hydrolase</keyword>
<protein>
    <submittedName>
        <fullName evidence="2">Gamma-glutamyl-gamma-aminobutyrate hydrolase family protein</fullName>
    </submittedName>
</protein>
<name>A0ABP9PR22_9PSEU</name>
<dbReference type="Gene3D" id="3.40.50.880">
    <property type="match status" value="1"/>
</dbReference>
<evidence type="ECO:0000313" key="2">
    <source>
        <dbReference type="EMBL" id="GAA5150724.1"/>
    </source>
</evidence>
<accession>A0ABP9PR22</accession>
<dbReference type="PANTHER" id="PTHR43235">
    <property type="entry name" value="GLUTAMINE AMIDOTRANSFERASE PB2B2.05-RELATED"/>
    <property type="match status" value="1"/>
</dbReference>
<dbReference type="InterPro" id="IPR011697">
    <property type="entry name" value="Peptidase_C26"/>
</dbReference>
<dbReference type="PANTHER" id="PTHR43235:SF1">
    <property type="entry name" value="GLUTAMINE AMIDOTRANSFERASE PB2B2.05-RELATED"/>
    <property type="match status" value="1"/>
</dbReference>
<dbReference type="SUPFAM" id="SSF52317">
    <property type="entry name" value="Class I glutamine amidotransferase-like"/>
    <property type="match status" value="1"/>
</dbReference>
<dbReference type="RefSeq" id="WP_185064318.1">
    <property type="nucleotide sequence ID" value="NZ_BAABJP010000007.1"/>
</dbReference>
<sequence>MTRPLIGLTAYHEPAAWTVWRDVPCALLPWDYVTRVVEAGGAPVLLPPVPSAISSVVSRLDGLLLAGGPDIDPERYGAPRAAETQPPRHDRDSAELAALRLAEERGIPVLAICRGAQLLAVSRGGTLHQHLPEHAPARPGHYDPYVVNVAPGSRLAAALGPSVTLSCAHHQGIDKPGTGLQPVAWSPDGTIEAVEDPDAPFTLGIQSHPETTPTTLPLFQSFITATTATTTASRGSRYGESGI</sequence>
<dbReference type="InterPro" id="IPR044668">
    <property type="entry name" value="PuuD-like"/>
</dbReference>
<keyword evidence="3" id="KW-1185">Reference proteome</keyword>
<dbReference type="GO" id="GO:0016787">
    <property type="term" value="F:hydrolase activity"/>
    <property type="evidence" value="ECO:0007669"/>
    <property type="project" value="UniProtKB-KW"/>
</dbReference>
<organism evidence="2 3">
    <name type="scientific">Pseudonocardia eucalypti</name>
    <dbReference type="NCBI Taxonomy" id="648755"/>
    <lineage>
        <taxon>Bacteria</taxon>
        <taxon>Bacillati</taxon>
        <taxon>Actinomycetota</taxon>
        <taxon>Actinomycetes</taxon>
        <taxon>Pseudonocardiales</taxon>
        <taxon>Pseudonocardiaceae</taxon>
        <taxon>Pseudonocardia</taxon>
    </lineage>
</organism>
<reference evidence="3" key="1">
    <citation type="journal article" date="2019" name="Int. J. Syst. Evol. Microbiol.">
        <title>The Global Catalogue of Microorganisms (GCM) 10K type strain sequencing project: providing services to taxonomists for standard genome sequencing and annotation.</title>
        <authorList>
            <consortium name="The Broad Institute Genomics Platform"/>
            <consortium name="The Broad Institute Genome Sequencing Center for Infectious Disease"/>
            <person name="Wu L."/>
            <person name="Ma J."/>
        </authorList>
    </citation>
    <scope>NUCLEOTIDE SEQUENCE [LARGE SCALE GENOMIC DNA]</scope>
    <source>
        <strain evidence="3">JCM 18303</strain>
    </source>
</reference>
<dbReference type="Proteomes" id="UP001428817">
    <property type="component" value="Unassembled WGS sequence"/>
</dbReference>
<comment type="caution">
    <text evidence="2">The sequence shown here is derived from an EMBL/GenBank/DDBJ whole genome shotgun (WGS) entry which is preliminary data.</text>
</comment>
<feature type="region of interest" description="Disordered" evidence="1">
    <location>
        <begin position="71"/>
        <end position="92"/>
    </location>
</feature>
<dbReference type="PROSITE" id="PS51273">
    <property type="entry name" value="GATASE_TYPE_1"/>
    <property type="match status" value="1"/>
</dbReference>
<proteinExistence type="predicted"/>
<dbReference type="InterPro" id="IPR029062">
    <property type="entry name" value="Class_I_gatase-like"/>
</dbReference>
<dbReference type="CDD" id="cd01745">
    <property type="entry name" value="GATase1_2"/>
    <property type="match status" value="1"/>
</dbReference>